<comment type="cofactor">
    <cofactor evidence="1 9">
        <name>heme</name>
        <dbReference type="ChEBI" id="CHEBI:30413"/>
    </cofactor>
</comment>
<dbReference type="Gene3D" id="1.10.630.10">
    <property type="entry name" value="Cytochrome P450"/>
    <property type="match status" value="1"/>
</dbReference>
<evidence type="ECO:0000256" key="2">
    <source>
        <dbReference type="ARBA" id="ARBA00004167"/>
    </source>
</evidence>
<dbReference type="InterPro" id="IPR002401">
    <property type="entry name" value="Cyt_P450_E_grp-I"/>
</dbReference>
<keyword evidence="7 9" id="KW-0408">Iron</keyword>
<dbReference type="PRINTS" id="PR00385">
    <property type="entry name" value="P450"/>
</dbReference>
<evidence type="ECO:0000256" key="7">
    <source>
        <dbReference type="ARBA" id="ARBA00023004"/>
    </source>
</evidence>
<dbReference type="GO" id="GO:0020037">
    <property type="term" value="F:heme binding"/>
    <property type="evidence" value="ECO:0007669"/>
    <property type="project" value="InterPro"/>
</dbReference>
<evidence type="ECO:0000313" key="11">
    <source>
        <dbReference type="EMBL" id="AJD25160.1"/>
    </source>
</evidence>
<evidence type="ECO:0000256" key="4">
    <source>
        <dbReference type="ARBA" id="ARBA00022617"/>
    </source>
</evidence>
<evidence type="ECO:0000256" key="10">
    <source>
        <dbReference type="RuleBase" id="RU000461"/>
    </source>
</evidence>
<dbReference type="GO" id="GO:0016114">
    <property type="term" value="P:terpenoid biosynthetic process"/>
    <property type="evidence" value="ECO:0007669"/>
    <property type="project" value="UniProtKB-ARBA"/>
</dbReference>
<dbReference type="GO" id="GO:0016020">
    <property type="term" value="C:membrane"/>
    <property type="evidence" value="ECO:0007669"/>
    <property type="project" value="UniProtKB-SubCell"/>
</dbReference>
<keyword evidence="5 9" id="KW-0479">Metal-binding</keyword>
<evidence type="ECO:0000256" key="6">
    <source>
        <dbReference type="ARBA" id="ARBA00023002"/>
    </source>
</evidence>
<dbReference type="GO" id="GO:0005506">
    <property type="term" value="F:iron ion binding"/>
    <property type="evidence" value="ECO:0007669"/>
    <property type="project" value="InterPro"/>
</dbReference>
<feature type="binding site" description="axial binding residue" evidence="9">
    <location>
        <position position="443"/>
    </location>
    <ligand>
        <name>heme</name>
        <dbReference type="ChEBI" id="CHEBI:30413"/>
    </ligand>
    <ligandPart>
        <name>Fe</name>
        <dbReference type="ChEBI" id="CHEBI:18248"/>
    </ligandPart>
</feature>
<dbReference type="InterPro" id="IPR001128">
    <property type="entry name" value="Cyt_P450"/>
</dbReference>
<evidence type="ECO:0000256" key="1">
    <source>
        <dbReference type="ARBA" id="ARBA00001971"/>
    </source>
</evidence>
<accession>A0A0B4VSN9</accession>
<dbReference type="FunFam" id="1.10.630.10:FF:000011">
    <property type="entry name" value="Cytochrome P450 83B1"/>
    <property type="match status" value="1"/>
</dbReference>
<dbReference type="InterPro" id="IPR036396">
    <property type="entry name" value="Cyt_P450_sf"/>
</dbReference>
<dbReference type="PROSITE" id="PS00086">
    <property type="entry name" value="CYTOCHROME_P450"/>
    <property type="match status" value="1"/>
</dbReference>
<organism evidence="11">
    <name type="scientific">Salvia miltiorrhiza</name>
    <name type="common">Chinese sage</name>
    <dbReference type="NCBI Taxonomy" id="226208"/>
    <lineage>
        <taxon>Eukaryota</taxon>
        <taxon>Viridiplantae</taxon>
        <taxon>Streptophyta</taxon>
        <taxon>Embryophyta</taxon>
        <taxon>Tracheophyta</taxon>
        <taxon>Spermatophyta</taxon>
        <taxon>Magnoliopsida</taxon>
        <taxon>eudicotyledons</taxon>
        <taxon>Gunneridae</taxon>
        <taxon>Pentapetalae</taxon>
        <taxon>asterids</taxon>
        <taxon>lamiids</taxon>
        <taxon>Lamiales</taxon>
        <taxon>Lamiaceae</taxon>
        <taxon>Nepetoideae</taxon>
        <taxon>Mentheae</taxon>
        <taxon>Salviinae</taxon>
        <taxon>Salvia</taxon>
        <taxon>Salvia incertae sedis</taxon>
    </lineage>
</organism>
<keyword evidence="8 10" id="KW-0503">Monooxygenase</keyword>
<dbReference type="PANTHER" id="PTHR47955:SF15">
    <property type="entry name" value="CYTOCHROME P450 71A2-LIKE"/>
    <property type="match status" value="1"/>
</dbReference>
<proteinExistence type="evidence at transcript level"/>
<dbReference type="SUPFAM" id="SSF48264">
    <property type="entry name" value="Cytochrome P450"/>
    <property type="match status" value="1"/>
</dbReference>
<reference evidence="11" key="1">
    <citation type="journal article" date="2014" name="PLoS ONE">
        <title>Computational identification and systematic classification of novel Cytochrome P450 genes in Salvia miltiorrhiza.</title>
        <authorList>
            <person name="Chen H."/>
            <person name="Wu B."/>
            <person name="Nelson D.R."/>
            <person name="Wu K."/>
            <person name="Liu C."/>
        </authorList>
    </citation>
    <scope>NUCLEOTIDE SEQUENCE</scope>
</reference>
<dbReference type="EMBL" id="KP337666">
    <property type="protein sequence ID" value="AJD25160.1"/>
    <property type="molecule type" value="mRNA"/>
</dbReference>
<keyword evidence="6 10" id="KW-0560">Oxidoreductase</keyword>
<dbReference type="AlphaFoldDB" id="A0A0B4VSN9"/>
<protein>
    <submittedName>
        <fullName evidence="11">Cytochrome P450 CYP71AU53</fullName>
    </submittedName>
</protein>
<dbReference type="PRINTS" id="PR00463">
    <property type="entry name" value="EP450I"/>
</dbReference>
<dbReference type="Pfam" id="PF00067">
    <property type="entry name" value="p450"/>
    <property type="match status" value="1"/>
</dbReference>
<comment type="subcellular location">
    <subcellularLocation>
        <location evidence="2">Membrane</location>
        <topology evidence="2">Single-pass membrane protein</topology>
    </subcellularLocation>
</comment>
<dbReference type="InterPro" id="IPR017972">
    <property type="entry name" value="Cyt_P450_CS"/>
</dbReference>
<keyword evidence="4 9" id="KW-0349">Heme</keyword>
<dbReference type="GO" id="GO:0016712">
    <property type="term" value="F:oxidoreductase activity, acting on paired donors, with incorporation or reduction of molecular oxygen, reduced flavin or flavoprotein as one donor, and incorporation of one atom of oxygen"/>
    <property type="evidence" value="ECO:0007669"/>
    <property type="project" value="UniProtKB-ARBA"/>
</dbReference>
<dbReference type="CDD" id="cd11072">
    <property type="entry name" value="CYP71-like"/>
    <property type="match status" value="1"/>
</dbReference>
<evidence type="ECO:0000256" key="3">
    <source>
        <dbReference type="ARBA" id="ARBA00010617"/>
    </source>
</evidence>
<name>A0A0B4VSN9_SALMI</name>
<sequence length="498" mass="56564">MNEIQLHLFIFPAFLSLFLLWSIKRWLYKPEPKKKSPPSPPKLPIIGHIHQLGSLPHQSLHSLAQKYGPLMLLHFGRVPVLVVSSADAASEILKTHDLAFASRPDFKAFKKLMYDGKNVTFSPYGEYWRKVKSMFALQLLNARRVQSFRPIREDETALLVKRIGESLGTVNLSEMFAEVTNDVICRSAFGTKYRVMGNGKQLLKSMVELMELLGSISIGDFVPWLGWIDRVSGLDHKLKYVGKEVDDFLEHVIRQRVEARKRKAVLEKGGESFLDVLLEIYDENAAAHSISIGRDNIKALILDVIEGGSDTISTTLEWVMTELLRHPTVMKILQKEVREIVKDKKDISEDDIGKMQYLKAVIKESFRYHPPAPLLAHRVAREDVKVKSYDISKGTLVMVNVWSIGRDPSYWDEPEKFKPERFLTNLKESSFGWIPFGAGRRGCPGMTYSMAMIELLVANIVHKFDWKLPKGVVLDMTERAGITIHRATPLLALASKAT</sequence>
<comment type="similarity">
    <text evidence="3 10">Belongs to the cytochrome P450 family.</text>
</comment>
<dbReference type="PANTHER" id="PTHR47955">
    <property type="entry name" value="CYTOCHROME P450 FAMILY 71 PROTEIN"/>
    <property type="match status" value="1"/>
</dbReference>
<evidence type="ECO:0000256" key="5">
    <source>
        <dbReference type="ARBA" id="ARBA00022723"/>
    </source>
</evidence>
<evidence type="ECO:0000256" key="9">
    <source>
        <dbReference type="PIRSR" id="PIRSR602401-1"/>
    </source>
</evidence>
<evidence type="ECO:0000256" key="8">
    <source>
        <dbReference type="ARBA" id="ARBA00023033"/>
    </source>
</evidence>